<organism evidence="1">
    <name type="scientific">gut metagenome</name>
    <dbReference type="NCBI Taxonomy" id="749906"/>
    <lineage>
        <taxon>unclassified sequences</taxon>
        <taxon>metagenomes</taxon>
        <taxon>organismal metagenomes</taxon>
    </lineage>
</organism>
<name>J9GZ19_9ZZZZ</name>
<gene>
    <name evidence="1" type="ORF">EVA_05769</name>
</gene>
<protein>
    <submittedName>
        <fullName evidence="1">Uncharacterized protein</fullName>
    </submittedName>
</protein>
<dbReference type="EMBL" id="AMCI01001252">
    <property type="protein sequence ID" value="EJX06125.1"/>
    <property type="molecule type" value="Genomic_DNA"/>
</dbReference>
<reference evidence="1" key="1">
    <citation type="journal article" date="2012" name="PLoS ONE">
        <title>Gene sets for utilization of primary and secondary nutrition supplies in the distal gut of endangered iberian lynx.</title>
        <authorList>
            <person name="Alcaide M."/>
            <person name="Messina E."/>
            <person name="Richter M."/>
            <person name="Bargiela R."/>
            <person name="Peplies J."/>
            <person name="Huws S.A."/>
            <person name="Newbold C.J."/>
            <person name="Golyshin P.N."/>
            <person name="Simon M.A."/>
            <person name="Lopez G."/>
            <person name="Yakimov M.M."/>
            <person name="Ferrer M."/>
        </authorList>
    </citation>
    <scope>NUCLEOTIDE SEQUENCE</scope>
</reference>
<proteinExistence type="predicted"/>
<sequence length="37" mass="4206">MFDGVLKVADILRHLLRISFCNNGLSDRSVGRFGKNR</sequence>
<accession>J9GZ19</accession>
<comment type="caution">
    <text evidence="1">The sequence shown here is derived from an EMBL/GenBank/DDBJ whole genome shotgun (WGS) entry which is preliminary data.</text>
</comment>
<dbReference type="AlphaFoldDB" id="J9GZ19"/>
<evidence type="ECO:0000313" key="1">
    <source>
        <dbReference type="EMBL" id="EJX06125.1"/>
    </source>
</evidence>